<accession>A0A438F3N7</accession>
<feature type="transmembrane region" description="Helical" evidence="1">
    <location>
        <begin position="183"/>
        <end position="202"/>
    </location>
</feature>
<keyword evidence="1" id="KW-0812">Transmembrane</keyword>
<dbReference type="Pfam" id="PF11998">
    <property type="entry name" value="DUF3493"/>
    <property type="match status" value="1"/>
</dbReference>
<comment type="caution">
    <text evidence="2">The sequence shown here is derived from an EMBL/GenBank/DDBJ whole genome shotgun (WGS) entry which is preliminary data.</text>
</comment>
<dbReference type="InterPro" id="IPR021883">
    <property type="entry name" value="LPA1-like"/>
</dbReference>
<sequence>MTWCLSESNPSRDYIPIHDSIFHMPFLKLLLVHVKDALAQFETALTLDPNPMEAQAALYNKPVVMLTGRGEGKKAADCLRTALREYNLKFGTILNDPDLASFRALPEFKELQEEARLGGEDIGYSFRRDLKLISEVQAPFRGVRRFFYVAFSAAAGISTFFTIPKLFRAIKGGDGAPDIWETAGNAAINIGGIIALVLLFFWDNKKEEEQLAQISRDETLSRLPLRLSTNRVVELVQLRDTVRPVILAGTKETVSLAIKKAERFRTELLKRGVLLVPVIWDEGRAPQMEKKVSAFLQRQLLLFLQLGIMVVDFIIVGYHNGIGLDEDFEKRTESIAAKSRLKAEVRFKAEVVSTAEWERWIRDQQKSEGVTPGEDVYIILRLDGRVRRSGKGMPDWQQIVKELPPMEALLSKLER</sequence>
<gene>
    <name evidence="2" type="primary">LPA1_0</name>
    <name evidence="2" type="ORF">CK203_071436</name>
</gene>
<dbReference type="PANTHER" id="PTHR35498">
    <property type="entry name" value="PROTEIN LOW PSII ACCUMULATION 1, CHLOROPLASTIC"/>
    <property type="match status" value="1"/>
</dbReference>
<dbReference type="Proteomes" id="UP000288805">
    <property type="component" value="Unassembled WGS sequence"/>
</dbReference>
<keyword evidence="1" id="KW-1133">Transmembrane helix</keyword>
<dbReference type="AlphaFoldDB" id="A0A438F3N7"/>
<name>A0A438F3N7_VITVI</name>
<feature type="transmembrane region" description="Helical" evidence="1">
    <location>
        <begin position="300"/>
        <end position="318"/>
    </location>
</feature>
<organism evidence="2 3">
    <name type="scientific">Vitis vinifera</name>
    <name type="common">Grape</name>
    <dbReference type="NCBI Taxonomy" id="29760"/>
    <lineage>
        <taxon>Eukaryota</taxon>
        <taxon>Viridiplantae</taxon>
        <taxon>Streptophyta</taxon>
        <taxon>Embryophyta</taxon>
        <taxon>Tracheophyta</taxon>
        <taxon>Spermatophyta</taxon>
        <taxon>Magnoliopsida</taxon>
        <taxon>eudicotyledons</taxon>
        <taxon>Gunneridae</taxon>
        <taxon>Pentapetalae</taxon>
        <taxon>rosids</taxon>
        <taxon>Vitales</taxon>
        <taxon>Vitaceae</taxon>
        <taxon>Viteae</taxon>
        <taxon>Vitis</taxon>
    </lineage>
</organism>
<proteinExistence type="predicted"/>
<feature type="transmembrane region" description="Helical" evidence="1">
    <location>
        <begin position="146"/>
        <end position="163"/>
    </location>
</feature>
<protein>
    <submittedName>
        <fullName evidence="2">Protein LOW PSII accumulation 1, chloroplastic</fullName>
    </submittedName>
</protein>
<evidence type="ECO:0000313" key="3">
    <source>
        <dbReference type="Proteomes" id="UP000288805"/>
    </source>
</evidence>
<dbReference type="EMBL" id="QGNW01001126">
    <property type="protein sequence ID" value="RVW54630.1"/>
    <property type="molecule type" value="Genomic_DNA"/>
</dbReference>
<evidence type="ECO:0000313" key="2">
    <source>
        <dbReference type="EMBL" id="RVW54630.1"/>
    </source>
</evidence>
<keyword evidence="1" id="KW-0472">Membrane</keyword>
<dbReference type="PANTHER" id="PTHR35498:SF4">
    <property type="entry name" value="PROTEIN LOW PSII ACCUMULATION 1, CHLOROPLASTIC"/>
    <property type="match status" value="1"/>
</dbReference>
<reference evidence="2 3" key="1">
    <citation type="journal article" date="2018" name="PLoS Genet.">
        <title>Population sequencing reveals clonal diversity and ancestral inbreeding in the grapevine cultivar Chardonnay.</title>
        <authorList>
            <person name="Roach M.J."/>
            <person name="Johnson D.L."/>
            <person name="Bohlmann J."/>
            <person name="van Vuuren H.J."/>
            <person name="Jones S.J."/>
            <person name="Pretorius I.S."/>
            <person name="Schmidt S.A."/>
            <person name="Borneman A.R."/>
        </authorList>
    </citation>
    <scope>NUCLEOTIDE SEQUENCE [LARGE SCALE GENOMIC DNA]</scope>
    <source>
        <strain evidence="3">cv. Chardonnay</strain>
        <tissue evidence="2">Leaf</tissue>
    </source>
</reference>
<evidence type="ECO:0000256" key="1">
    <source>
        <dbReference type="SAM" id="Phobius"/>
    </source>
</evidence>